<organism evidence="2 3">
    <name type="scientific">Reticulomyxa filosa</name>
    <dbReference type="NCBI Taxonomy" id="46433"/>
    <lineage>
        <taxon>Eukaryota</taxon>
        <taxon>Sar</taxon>
        <taxon>Rhizaria</taxon>
        <taxon>Retaria</taxon>
        <taxon>Foraminifera</taxon>
        <taxon>Monothalamids</taxon>
        <taxon>Reticulomyxidae</taxon>
        <taxon>Reticulomyxa</taxon>
    </lineage>
</organism>
<feature type="region of interest" description="Disordered" evidence="1">
    <location>
        <begin position="92"/>
        <end position="173"/>
    </location>
</feature>
<feature type="region of interest" description="Disordered" evidence="1">
    <location>
        <begin position="1"/>
        <end position="36"/>
    </location>
</feature>
<keyword evidence="3" id="KW-1185">Reference proteome</keyword>
<reference evidence="2 3" key="1">
    <citation type="journal article" date="2013" name="Curr. Biol.">
        <title>The Genome of the Foraminiferan Reticulomyxa filosa.</title>
        <authorList>
            <person name="Glockner G."/>
            <person name="Hulsmann N."/>
            <person name="Schleicher M."/>
            <person name="Noegel A.A."/>
            <person name="Eichinger L."/>
            <person name="Gallinger C."/>
            <person name="Pawlowski J."/>
            <person name="Sierra R."/>
            <person name="Euteneuer U."/>
            <person name="Pillet L."/>
            <person name="Moustafa A."/>
            <person name="Platzer M."/>
            <person name="Groth M."/>
            <person name="Szafranski K."/>
            <person name="Schliwa M."/>
        </authorList>
    </citation>
    <scope>NUCLEOTIDE SEQUENCE [LARGE SCALE GENOMIC DNA]</scope>
</reference>
<protein>
    <submittedName>
        <fullName evidence="2">Uncharacterized protein</fullName>
    </submittedName>
</protein>
<feature type="compositionally biased region" description="Basic and acidic residues" evidence="1">
    <location>
        <begin position="125"/>
        <end position="157"/>
    </location>
</feature>
<feature type="compositionally biased region" description="Basic residues" evidence="1">
    <location>
        <begin position="11"/>
        <end position="23"/>
    </location>
</feature>
<accession>X6NT87</accession>
<evidence type="ECO:0000256" key="1">
    <source>
        <dbReference type="SAM" id="MobiDB-lite"/>
    </source>
</evidence>
<dbReference type="EMBL" id="ASPP01006211">
    <property type="protein sequence ID" value="ETO29168.1"/>
    <property type="molecule type" value="Genomic_DNA"/>
</dbReference>
<evidence type="ECO:0000313" key="2">
    <source>
        <dbReference type="EMBL" id="ETO29168.1"/>
    </source>
</evidence>
<sequence length="242" mass="27943">MIANKRGVWEKKKKKMTKKKNDKKVRMLSSSANDYSNESQHNVYSICFHRKYIDIFDAPSMIQLGIWRELIIYFGAWEINCDLTHSDIFGKKSGNSSLKRKTTIKGDNQGPSSSSSLSSLPTGHAKHDHEDIKKDEKEKIVEENDKGNTSDNDKENDNDNDNDNDEMDEETKEQEIMIEKLKNTPPQMIVLGDLLRIASRHILFLYINGEITNNNRFLYSIRFPFVQCISFTQANPFVQDSQ</sequence>
<dbReference type="Proteomes" id="UP000023152">
    <property type="component" value="Unassembled WGS sequence"/>
</dbReference>
<comment type="caution">
    <text evidence="2">The sequence shown here is derived from an EMBL/GenBank/DDBJ whole genome shotgun (WGS) entry which is preliminary data.</text>
</comment>
<dbReference type="AlphaFoldDB" id="X6NT87"/>
<feature type="non-terminal residue" evidence="2">
    <location>
        <position position="242"/>
    </location>
</feature>
<name>X6NT87_RETFI</name>
<evidence type="ECO:0000313" key="3">
    <source>
        <dbReference type="Proteomes" id="UP000023152"/>
    </source>
</evidence>
<gene>
    <name evidence="2" type="ORF">RFI_07955</name>
</gene>
<proteinExistence type="predicted"/>
<feature type="compositionally biased region" description="Acidic residues" evidence="1">
    <location>
        <begin position="158"/>
        <end position="172"/>
    </location>
</feature>